<evidence type="ECO:0000256" key="1">
    <source>
        <dbReference type="ARBA" id="ARBA00022837"/>
    </source>
</evidence>
<dbReference type="PROSITE" id="PS00108">
    <property type="entry name" value="PROTEIN_KINASE_ST"/>
    <property type="match status" value="1"/>
</dbReference>
<dbReference type="Pfam" id="PF07714">
    <property type="entry name" value="PK_Tyr_Ser-Thr"/>
    <property type="match status" value="1"/>
</dbReference>
<dbReference type="InterPro" id="IPR002048">
    <property type="entry name" value="EF_hand_dom"/>
</dbReference>
<dbReference type="PROSITE" id="PS50011">
    <property type="entry name" value="PROTEIN_KINASE_DOM"/>
    <property type="match status" value="1"/>
</dbReference>
<dbReference type="SUPFAM" id="SSF47473">
    <property type="entry name" value="EF-hand"/>
    <property type="match status" value="2"/>
</dbReference>
<dbReference type="PROSITE" id="PS00018">
    <property type="entry name" value="EF_HAND_1"/>
    <property type="match status" value="1"/>
</dbReference>
<keyword evidence="1" id="KW-0106">Calcium</keyword>
<accession>A0A7S0W4U0</accession>
<gene>
    <name evidence="5" type="ORF">HTEP1355_LOCUS19441</name>
</gene>
<evidence type="ECO:0000256" key="2">
    <source>
        <dbReference type="SAM" id="MobiDB-lite"/>
    </source>
</evidence>
<evidence type="ECO:0000259" key="3">
    <source>
        <dbReference type="PROSITE" id="PS50011"/>
    </source>
</evidence>
<dbReference type="GO" id="GO:0004674">
    <property type="term" value="F:protein serine/threonine kinase activity"/>
    <property type="evidence" value="ECO:0007669"/>
    <property type="project" value="TreeGrafter"/>
</dbReference>
<dbReference type="EMBL" id="HBFN01033624">
    <property type="protein sequence ID" value="CAD8805762.1"/>
    <property type="molecule type" value="Transcribed_RNA"/>
</dbReference>
<feature type="region of interest" description="Disordered" evidence="2">
    <location>
        <begin position="1"/>
        <end position="23"/>
    </location>
</feature>
<feature type="domain" description="EF-hand" evidence="4">
    <location>
        <begin position="246"/>
        <end position="281"/>
    </location>
</feature>
<feature type="domain" description="EF-hand" evidence="4">
    <location>
        <begin position="76"/>
        <end position="111"/>
    </location>
</feature>
<dbReference type="SMART" id="SM00220">
    <property type="entry name" value="S_TKc"/>
    <property type="match status" value="1"/>
</dbReference>
<reference evidence="5" key="1">
    <citation type="submission" date="2021-01" db="EMBL/GenBank/DDBJ databases">
        <authorList>
            <person name="Corre E."/>
            <person name="Pelletier E."/>
            <person name="Niang G."/>
            <person name="Scheremetjew M."/>
            <person name="Finn R."/>
            <person name="Kale V."/>
            <person name="Holt S."/>
            <person name="Cochrane G."/>
            <person name="Meng A."/>
            <person name="Brown T."/>
            <person name="Cohen L."/>
        </authorList>
    </citation>
    <scope>NUCLEOTIDE SEQUENCE</scope>
    <source>
        <strain evidence="5">CCMP443</strain>
    </source>
</reference>
<dbReference type="InterPro" id="IPR000719">
    <property type="entry name" value="Prot_kinase_dom"/>
</dbReference>
<dbReference type="InterPro" id="IPR011009">
    <property type="entry name" value="Kinase-like_dom_sf"/>
</dbReference>
<dbReference type="InterPro" id="IPR018247">
    <property type="entry name" value="EF_Hand_1_Ca_BS"/>
</dbReference>
<dbReference type="PROSITE" id="PS50222">
    <property type="entry name" value="EF_HAND_2"/>
    <property type="match status" value="2"/>
</dbReference>
<organism evidence="5">
    <name type="scientific">Hemiselmis tepida</name>
    <dbReference type="NCBI Taxonomy" id="464990"/>
    <lineage>
        <taxon>Eukaryota</taxon>
        <taxon>Cryptophyceae</taxon>
        <taxon>Cryptomonadales</taxon>
        <taxon>Hemiselmidaceae</taxon>
        <taxon>Hemiselmis</taxon>
    </lineage>
</organism>
<dbReference type="PANTHER" id="PTHR44329">
    <property type="entry name" value="SERINE/THREONINE-PROTEIN KINASE TNNI3K-RELATED"/>
    <property type="match status" value="1"/>
</dbReference>
<dbReference type="InterPro" id="IPR001245">
    <property type="entry name" value="Ser-Thr/Tyr_kinase_cat_dom"/>
</dbReference>
<dbReference type="Gene3D" id="1.10.238.10">
    <property type="entry name" value="EF-hand"/>
    <property type="match status" value="2"/>
</dbReference>
<name>A0A7S0W4U0_9CRYP</name>
<dbReference type="SUPFAM" id="SSF56112">
    <property type="entry name" value="Protein kinase-like (PK-like)"/>
    <property type="match status" value="1"/>
</dbReference>
<protein>
    <recommendedName>
        <fullName evidence="6">Calmodulin</fullName>
    </recommendedName>
</protein>
<dbReference type="PANTHER" id="PTHR44329:SF261">
    <property type="entry name" value="ZINC FINGER CONTAINING PROTEIN KINASE-RELATED"/>
    <property type="match status" value="1"/>
</dbReference>
<dbReference type="Gene3D" id="1.10.510.10">
    <property type="entry name" value="Transferase(Phosphotransferase) domain 1"/>
    <property type="match status" value="1"/>
</dbReference>
<dbReference type="InterPro" id="IPR011992">
    <property type="entry name" value="EF-hand-dom_pair"/>
</dbReference>
<dbReference type="PRINTS" id="PR00109">
    <property type="entry name" value="TYRKINASE"/>
</dbReference>
<evidence type="ECO:0000313" key="5">
    <source>
        <dbReference type="EMBL" id="CAD8805762.1"/>
    </source>
</evidence>
<sequence>MADQNGDAHNSSRLQAYQQPAKRSSFVARPHDGTLESILSEAFACIEHQFATLDRDGAGVMMYKMVETQLALHGFYEMETLHAVWTRIDVNSKGYLDFAEFLCLLFMWSSVGDYTNFFDRPENSKIVGDAFQAMEYYWQLYDIDNSRRFSYEELVRFLAEQLQVMYPACIDTIDRLFPTKQRDAGVELSFPRFMHMMYMVCCECLPSSRIPGFYSKLGLAKQDRHMQHNQELAVGPESSTWIFLLRAFEVLEQDFEKFDKSGDGYIDYVELTMGIPLVDANMRLHIMARLEYKFKLVDQDKTNSADFYEFIYLGFLMTQDGSYHDLVEESEGHDIVKKAFIELLSWYSQSDSHKRQRLTIADVQQFCLRHFRMIPPNLEEIFEEFSYSSSHVPGQKVIDFVRFMKVLTMIIVPDSRFHPKRYKPVKKAHDPSKLMIKAHAGSPSDPKRPKRIDPVVTSKFIRAKKIGSGGQGTVFMGHYEGLKCAGKFMLGELTDKRLKELEREAAMLQLMDHPHCHFFIGAKTTTGEGGPLVLTELCEEGSLFDLYARKQRKLDVHTSWRLSKECALGMSYMHEMGFMHRDIKSLNILLTAQFIARIADFGFATKEETAVEACGTVQWMAPEVLENFKESKGGAGKKPYDKRCDTYSYGVLLWEIYHCRCPYAELGLDQMQIAYQVLHNGIRPEFDQFCNKEAAGIIELCWNTDPSMRPTMKQVLGLLDERLRP</sequence>
<dbReference type="AlphaFoldDB" id="A0A7S0W4U0"/>
<proteinExistence type="predicted"/>
<dbReference type="GO" id="GO:0005509">
    <property type="term" value="F:calcium ion binding"/>
    <property type="evidence" value="ECO:0007669"/>
    <property type="project" value="InterPro"/>
</dbReference>
<feature type="domain" description="Protein kinase" evidence="3">
    <location>
        <begin position="460"/>
        <end position="723"/>
    </location>
</feature>
<dbReference type="SMART" id="SM00054">
    <property type="entry name" value="EFh"/>
    <property type="match status" value="4"/>
</dbReference>
<dbReference type="InterPro" id="IPR008271">
    <property type="entry name" value="Ser/Thr_kinase_AS"/>
</dbReference>
<evidence type="ECO:0008006" key="6">
    <source>
        <dbReference type="Google" id="ProtNLM"/>
    </source>
</evidence>
<feature type="compositionally biased region" description="Polar residues" evidence="2">
    <location>
        <begin position="7"/>
        <end position="22"/>
    </location>
</feature>
<dbReference type="GO" id="GO:0005524">
    <property type="term" value="F:ATP binding"/>
    <property type="evidence" value="ECO:0007669"/>
    <property type="project" value="InterPro"/>
</dbReference>
<dbReference type="InterPro" id="IPR051681">
    <property type="entry name" value="Ser/Thr_Kinases-Pseudokinases"/>
</dbReference>
<evidence type="ECO:0000259" key="4">
    <source>
        <dbReference type="PROSITE" id="PS50222"/>
    </source>
</evidence>